<dbReference type="EMBL" id="QGMG01000200">
    <property type="protein sequence ID" value="TVY55906.1"/>
    <property type="molecule type" value="Genomic_DNA"/>
</dbReference>
<sequence length="391" mass="41809">MKDDGCLLSLAFLLATEATSKPISAPKPQVLGPRAGLNVLKTTTTDTHTIDWIAIDSQGTIASAPPLPPRGTSRNNGTKPMSELMHPDAELGPPGTVPIPRVNANLQARSNGATKQPPPTDSAQKRATTDYKGRHWYVTSKSIVANLGGSAAFSMFAPYLQDPEDFSLLEISVAKAIQLSKDKSGLQTVEAGWINYPSQVSKPHLFSFFTTNNYESIGNYKGGYNNDHIGWVQSHNKYYPGAVFPTLSVEGGAQQEIHIQYHMHEGNWWLGVHDAWIGYYPGSLFSDAHADASLAAGADIIQYYGEVTNGPSALTTSDMGSGQFADAGMGKAAYIHNMVYEDFSSGMHDYTGAFKEGDKTRYSHDAHLSSGTNLGSYVFIGGPGAGGVVGG</sequence>
<dbReference type="PROSITE" id="PS52045">
    <property type="entry name" value="NEPROSIN_PEP_CD"/>
    <property type="match status" value="1"/>
</dbReference>
<protein>
    <recommendedName>
        <fullName evidence="3">Neprosin PEP catalytic domain-containing protein</fullName>
    </recommendedName>
</protein>
<evidence type="ECO:0000313" key="4">
    <source>
        <dbReference type="EMBL" id="TVY55906.1"/>
    </source>
</evidence>
<dbReference type="PANTHER" id="PTHR31589:SF110">
    <property type="entry name" value="PROTEIN, PUTATIVE (DUF239)-RELATED"/>
    <property type="match status" value="1"/>
</dbReference>
<evidence type="ECO:0000313" key="5">
    <source>
        <dbReference type="Proteomes" id="UP000481288"/>
    </source>
</evidence>
<reference evidence="4 5" key="1">
    <citation type="submission" date="2018-05" db="EMBL/GenBank/DDBJ databases">
        <title>Whole genome sequencing for identification of molecular markers to develop diagnostic detection tools for the regulated plant pathogen Lachnellula willkommii.</title>
        <authorList>
            <person name="Giroux E."/>
            <person name="Bilodeau G."/>
        </authorList>
    </citation>
    <scope>NUCLEOTIDE SEQUENCE [LARGE SCALE GENOMIC DNA]</scope>
    <source>
        <strain evidence="4 5">CBS 625.97</strain>
    </source>
</reference>
<proteinExistence type="predicted"/>
<gene>
    <name evidence="4" type="ORF">LCER1_G002159</name>
</gene>
<feature type="chain" id="PRO_5028811857" description="Neprosin PEP catalytic domain-containing protein" evidence="2">
    <location>
        <begin position="21"/>
        <end position="391"/>
    </location>
</feature>
<feature type="signal peptide" evidence="2">
    <location>
        <begin position="1"/>
        <end position="20"/>
    </location>
</feature>
<dbReference type="InterPro" id="IPR053168">
    <property type="entry name" value="Glutamic_endopeptidase"/>
</dbReference>
<keyword evidence="5" id="KW-1185">Reference proteome</keyword>
<dbReference type="AlphaFoldDB" id="A0A7D8UUG3"/>
<keyword evidence="2" id="KW-0732">Signal</keyword>
<dbReference type="Pfam" id="PF03080">
    <property type="entry name" value="Neprosin"/>
    <property type="match status" value="1"/>
</dbReference>
<comment type="caution">
    <text evidence="4">The sequence shown here is derived from an EMBL/GenBank/DDBJ whole genome shotgun (WGS) entry which is preliminary data.</text>
</comment>
<dbReference type="Proteomes" id="UP000481288">
    <property type="component" value="Unassembled WGS sequence"/>
</dbReference>
<feature type="compositionally biased region" description="Polar residues" evidence="1">
    <location>
        <begin position="104"/>
        <end position="114"/>
    </location>
</feature>
<feature type="domain" description="Neprosin PEP catalytic" evidence="3">
    <location>
        <begin position="127"/>
        <end position="389"/>
    </location>
</feature>
<accession>A0A7D8UUG3</accession>
<evidence type="ECO:0000256" key="1">
    <source>
        <dbReference type="SAM" id="MobiDB-lite"/>
    </source>
</evidence>
<dbReference type="InterPro" id="IPR004314">
    <property type="entry name" value="Neprosin"/>
</dbReference>
<organism evidence="4 5">
    <name type="scientific">Lachnellula cervina</name>
    <dbReference type="NCBI Taxonomy" id="1316786"/>
    <lineage>
        <taxon>Eukaryota</taxon>
        <taxon>Fungi</taxon>
        <taxon>Dikarya</taxon>
        <taxon>Ascomycota</taxon>
        <taxon>Pezizomycotina</taxon>
        <taxon>Leotiomycetes</taxon>
        <taxon>Helotiales</taxon>
        <taxon>Lachnaceae</taxon>
        <taxon>Lachnellula</taxon>
    </lineage>
</organism>
<name>A0A7D8UUG3_9HELO</name>
<dbReference type="PANTHER" id="PTHR31589">
    <property type="entry name" value="PROTEIN, PUTATIVE (DUF239)-RELATED-RELATED"/>
    <property type="match status" value="1"/>
</dbReference>
<evidence type="ECO:0000256" key="2">
    <source>
        <dbReference type="SAM" id="SignalP"/>
    </source>
</evidence>
<dbReference type="OrthoDB" id="1858978at2759"/>
<evidence type="ECO:0000259" key="3">
    <source>
        <dbReference type="PROSITE" id="PS52045"/>
    </source>
</evidence>
<feature type="region of interest" description="Disordered" evidence="1">
    <location>
        <begin position="60"/>
        <end position="129"/>
    </location>
</feature>